<name>A0ABR7LZK1_9ACTN</name>
<dbReference type="Proteomes" id="UP000805614">
    <property type="component" value="Unassembled WGS sequence"/>
</dbReference>
<protein>
    <submittedName>
        <fullName evidence="1">Uncharacterized protein</fullName>
    </submittedName>
</protein>
<dbReference type="RefSeq" id="WP_187246952.1">
    <property type="nucleotide sequence ID" value="NZ_BAAAOK010000004.1"/>
</dbReference>
<keyword evidence="2" id="KW-1185">Reference proteome</keyword>
<accession>A0ABR7LZK1</accession>
<comment type="caution">
    <text evidence="1">The sequence shown here is derived from an EMBL/GenBank/DDBJ whole genome shotgun (WGS) entry which is preliminary data.</text>
</comment>
<evidence type="ECO:0000313" key="2">
    <source>
        <dbReference type="Proteomes" id="UP000805614"/>
    </source>
</evidence>
<sequence length="75" mass="8365">MLYDEEVNAQVSPSGRPIGWVWREASYTVTRVLGEWQAPGEVRLLRVGVRTESGPGVAELAVAAEGRTRLRQLWT</sequence>
<proteinExistence type="predicted"/>
<organism evidence="1 2">
    <name type="scientific">Actinomadura alba</name>
    <dbReference type="NCBI Taxonomy" id="406431"/>
    <lineage>
        <taxon>Bacteria</taxon>
        <taxon>Bacillati</taxon>
        <taxon>Actinomycetota</taxon>
        <taxon>Actinomycetes</taxon>
        <taxon>Streptosporangiales</taxon>
        <taxon>Thermomonosporaceae</taxon>
        <taxon>Actinomadura</taxon>
    </lineage>
</organism>
<reference evidence="1 2" key="1">
    <citation type="submission" date="2020-06" db="EMBL/GenBank/DDBJ databases">
        <title>Actinomadura xiongansis sp. nov., isolated from soil of Baiyangdian.</title>
        <authorList>
            <person name="Zhang X."/>
        </authorList>
    </citation>
    <scope>NUCLEOTIDE SEQUENCE [LARGE SCALE GENOMIC DNA]</scope>
    <source>
        <strain evidence="1 2">HBUM206468</strain>
    </source>
</reference>
<dbReference type="EMBL" id="JABVEC010000033">
    <property type="protein sequence ID" value="MBC6469900.1"/>
    <property type="molecule type" value="Genomic_DNA"/>
</dbReference>
<evidence type="ECO:0000313" key="1">
    <source>
        <dbReference type="EMBL" id="MBC6469900.1"/>
    </source>
</evidence>
<gene>
    <name evidence="1" type="ORF">HKK74_31065</name>
</gene>